<dbReference type="Proteomes" id="UP000593686">
    <property type="component" value="Genome"/>
</dbReference>
<dbReference type="GO" id="GO:0004748">
    <property type="term" value="F:ribonucleoside-diphosphate reductase activity, thioredoxin disulfide as acceptor"/>
    <property type="evidence" value="ECO:0007669"/>
    <property type="project" value="TreeGrafter"/>
</dbReference>
<keyword evidence="2 3" id="KW-0067">ATP-binding</keyword>
<keyword evidence="4" id="KW-1133">Transmembrane helix</keyword>
<dbReference type="GeneID" id="65129937"/>
<feature type="transmembrane region" description="Helical" evidence="4">
    <location>
        <begin position="223"/>
        <end position="250"/>
    </location>
</feature>
<dbReference type="GO" id="GO:0006260">
    <property type="term" value="P:DNA replication"/>
    <property type="evidence" value="ECO:0007669"/>
    <property type="project" value="InterPro"/>
</dbReference>
<dbReference type="EMBL" id="MT774389">
    <property type="protein sequence ID" value="QOR59375.1"/>
    <property type="molecule type" value="Genomic_DNA"/>
</dbReference>
<evidence type="ECO:0000313" key="6">
    <source>
        <dbReference type="EMBL" id="QOR59375.1"/>
    </source>
</evidence>
<evidence type="ECO:0000256" key="1">
    <source>
        <dbReference type="ARBA" id="ARBA00022741"/>
    </source>
</evidence>
<organism evidence="6 7">
    <name type="scientific">uncultured phage cr116_1</name>
    <dbReference type="NCBI Taxonomy" id="2772073"/>
    <lineage>
        <taxon>Viruses</taxon>
        <taxon>Duplodnaviria</taxon>
        <taxon>Heunggongvirae</taxon>
        <taxon>Uroviricota</taxon>
        <taxon>Caudoviricetes</taxon>
        <taxon>Crassvirales</taxon>
        <taxon>Steigviridae</taxon>
        <taxon>Asinivirinae</taxon>
        <taxon>Pamirivirus</taxon>
        <taxon>Pamirivirus faecium</taxon>
    </lineage>
</organism>
<evidence type="ECO:0000256" key="3">
    <source>
        <dbReference type="PROSITE-ProRule" id="PRU00492"/>
    </source>
</evidence>
<evidence type="ECO:0000256" key="4">
    <source>
        <dbReference type="SAM" id="Phobius"/>
    </source>
</evidence>
<dbReference type="Pfam" id="PF03477">
    <property type="entry name" value="ATP-cone"/>
    <property type="match status" value="1"/>
</dbReference>
<proteinExistence type="predicted"/>
<dbReference type="GO" id="GO:0009265">
    <property type="term" value="P:2'-deoxyribonucleotide biosynthetic process"/>
    <property type="evidence" value="ECO:0007669"/>
    <property type="project" value="TreeGrafter"/>
</dbReference>
<dbReference type="NCBIfam" id="TIGR02827">
    <property type="entry name" value="RNR_anaer_Bdell"/>
    <property type="match status" value="1"/>
</dbReference>
<name>A0A7M1RY58_9CAUD</name>
<keyword evidence="4" id="KW-0812">Transmembrane</keyword>
<keyword evidence="7" id="KW-1185">Reference proteome</keyword>
<accession>A0A7M1RY58</accession>
<dbReference type="Pfam" id="PF13597">
    <property type="entry name" value="NRDD"/>
    <property type="match status" value="1"/>
</dbReference>
<dbReference type="SUPFAM" id="SSF51998">
    <property type="entry name" value="PFL-like glycyl radical enzymes"/>
    <property type="match status" value="1"/>
</dbReference>
<reference evidence="6 7" key="1">
    <citation type="submission" date="2020-07" db="EMBL/GenBank/DDBJ databases">
        <title>Taxonomic proposal: Crassvirales, a new order of highly abundant and diverse bacterial viruses.</title>
        <authorList>
            <person name="Shkoporov A.N."/>
            <person name="Stockdale S.R."/>
            <person name="Guerin E."/>
            <person name="Ross R.P."/>
            <person name="Hill C."/>
        </authorList>
    </citation>
    <scope>NUCLEOTIDE SEQUENCE [LARGE SCALE GENOMIC DNA]</scope>
</reference>
<feature type="domain" description="ATP-cone" evidence="5">
    <location>
        <begin position="1"/>
        <end position="95"/>
    </location>
</feature>
<evidence type="ECO:0000313" key="7">
    <source>
        <dbReference type="Proteomes" id="UP000593686"/>
    </source>
</evidence>
<evidence type="ECO:0000259" key="5">
    <source>
        <dbReference type="PROSITE" id="PS51161"/>
    </source>
</evidence>
<dbReference type="PANTHER" id="PTHR21075">
    <property type="entry name" value="ANAEROBIC RIBONUCLEOSIDE-TRIPHOSPHATE REDUCTASE"/>
    <property type="match status" value="1"/>
</dbReference>
<dbReference type="Gene3D" id="3.20.70.20">
    <property type="match status" value="1"/>
</dbReference>
<dbReference type="GO" id="GO:0005524">
    <property type="term" value="F:ATP binding"/>
    <property type="evidence" value="ECO:0007669"/>
    <property type="project" value="UniProtKB-UniRule"/>
</dbReference>
<dbReference type="NCBIfam" id="NF006127">
    <property type="entry name" value="PRK08271.1"/>
    <property type="match status" value="1"/>
</dbReference>
<dbReference type="GO" id="GO:0008998">
    <property type="term" value="F:ribonucleoside-triphosphate reductase (thioredoxin) activity"/>
    <property type="evidence" value="ECO:0007669"/>
    <property type="project" value="InterPro"/>
</dbReference>
<dbReference type="InterPro" id="IPR005144">
    <property type="entry name" value="ATP-cone_dom"/>
</dbReference>
<keyword evidence="4" id="KW-0472">Membrane</keyword>
<evidence type="ECO:0000256" key="2">
    <source>
        <dbReference type="ARBA" id="ARBA00022840"/>
    </source>
</evidence>
<dbReference type="KEGG" id="vg:65129937"/>
<sequence length="731" mass="84671">MKVIKRVKKGNGSQLEEFDLNKIINAVKKAYSSQNKEIDEEVLKELNYIPSYHEGASTVDVETIQNEVEKILMDLAPYDVARAYIIWREVHKKIRIYAENKIAFINRYKNSSNTANATIDDNSNVNSKNIGILNAEIHKEDNIHISRRMMVNKLEELFPDFRAKNYIDDLNNHIIYKHDENSFAGAISPYCASITMYPFLLDGIKGIGGLSTKSHNLNSFCGMYINLIFATSSMFAGAVATSEFLLYFTYFCKKEWGNNFYLKPDIKVTTEFCNRQQTIRSQIHQYWQQVIYSINQPSAARGLQSAFVNFSYFDKPFFEGMFGNFYFPDGSQPDWESLKWIQEEFMQWFNKERLVCMLTFPVESFTLLYKNGEFIDKESAKFVAEEYARGHSFFTYISDTVDSLSSCCRLKNKIQTKEFNFTNGNIGIQTGSKSVITLNLNRIIQNWFNQYTTPLITTTDFSKFSEEDKKALKNYIISILERVYKYHIAYNEYLWDMYNANLLPVYKAGFIDLDKQYLTIGINGLNQAAEFLGLNCNNNKRYKDFCQLIFSTIKESNTKNNGKFNNHVLTFNTECVPAESLAHKNYVWDKKDGYKVSSDINLYASYIFKPNDTNISILDKFILHGSEYIGDFLDGGAACHINLENHLSVEQYNKLIKFAAEVGCQYFTFNIPNSECDDCGYITKHPIEKCPKCSSTHINLWDRPIGYLSKVKNWSEARQIERKIRVYSKSI</sequence>
<dbReference type="PROSITE" id="PS51161">
    <property type="entry name" value="ATP_CONE"/>
    <property type="match status" value="1"/>
</dbReference>
<dbReference type="InterPro" id="IPR012833">
    <property type="entry name" value="NrdD"/>
</dbReference>
<protein>
    <submittedName>
        <fullName evidence="6">Putative anaerobic ribonucleoside triphosphate reductase</fullName>
    </submittedName>
</protein>
<dbReference type="RefSeq" id="YP_010111533.1">
    <property type="nucleotide sequence ID" value="NC_055882.1"/>
</dbReference>
<dbReference type="PANTHER" id="PTHR21075:SF0">
    <property type="entry name" value="ANAEROBIC RIBONUCLEOSIDE-TRIPHOSPHATE REDUCTASE"/>
    <property type="match status" value="1"/>
</dbReference>
<keyword evidence="1 3" id="KW-0547">Nucleotide-binding</keyword>